<dbReference type="EMBL" id="BRXW01000005">
    <property type="protein sequence ID" value="GMH99181.1"/>
    <property type="molecule type" value="Genomic_DNA"/>
</dbReference>
<evidence type="ECO:0000259" key="7">
    <source>
        <dbReference type="SMART" id="SM00833"/>
    </source>
</evidence>
<keyword evidence="9" id="KW-1185">Reference proteome</keyword>
<comment type="similarity">
    <text evidence="4">Belongs to the SIMIBI class G3E GTPase family. ZNG1 subfamily.</text>
</comment>
<keyword evidence="3" id="KW-0143">Chaperone</keyword>
<evidence type="ECO:0000256" key="3">
    <source>
        <dbReference type="ARBA" id="ARBA00023186"/>
    </source>
</evidence>
<dbReference type="OrthoDB" id="258627at2759"/>
<dbReference type="Gene3D" id="3.30.1220.10">
    <property type="entry name" value="CobW-like, C-terminal domain"/>
    <property type="match status" value="1"/>
</dbReference>
<sequence>MSATANKSKDPRIPVTILTGFLGSGKTTLLNYILEDPNHGLRFAIIENEFGAVSVDSKILSEKTEGDELIEVMNGCICCTVRGDLVEALKRLYSKIEDFDAIIIETTGMADPAPVAQTFFIDEEINAKFILDGIITVVDSKNILTRLDEQKPDGVVNEAVQQVAFADKILVNKIDLVDRKVLPDIEARLRGINPTAKTVRCQQSQVEPLTLINIKAFTLNNVTMHTPEFLENEIKTKHDPTIDSLALTFDGCLNINMLKELIHDLIENLGANLYRYKGVLNVAGMEYKFVFQGVGMLFSGNFTAKWEASEERKNSFVFIGKGLNKKTLTDSFMACQCSPSLRFKVGDIILCKTGCDDHHHGEEHNHDEDHQVHDHSHSLDEKESLPKHDEKDARLAQNHSHWTKGKIVKLWDQGNPYRIELDNEEKRNVWGPIDADDYVKKVQ</sequence>
<evidence type="ECO:0000313" key="9">
    <source>
        <dbReference type="Proteomes" id="UP001165122"/>
    </source>
</evidence>
<dbReference type="InterPro" id="IPR003495">
    <property type="entry name" value="CobW/HypB/UreG_nucleotide-bd"/>
</dbReference>
<comment type="caution">
    <text evidence="8">The sequence shown here is derived from an EMBL/GenBank/DDBJ whole genome shotgun (WGS) entry which is preliminary data.</text>
</comment>
<keyword evidence="2" id="KW-0378">Hydrolase</keyword>
<evidence type="ECO:0000256" key="4">
    <source>
        <dbReference type="ARBA" id="ARBA00034320"/>
    </source>
</evidence>
<dbReference type="PANTHER" id="PTHR13748">
    <property type="entry name" value="COBW-RELATED"/>
    <property type="match status" value="1"/>
</dbReference>
<feature type="domain" description="CobW C-terminal" evidence="7">
    <location>
        <begin position="242"/>
        <end position="336"/>
    </location>
</feature>
<feature type="region of interest" description="Disordered" evidence="6">
    <location>
        <begin position="362"/>
        <end position="398"/>
    </location>
</feature>
<dbReference type="GO" id="GO:0000166">
    <property type="term" value="F:nucleotide binding"/>
    <property type="evidence" value="ECO:0007669"/>
    <property type="project" value="UniProtKB-KW"/>
</dbReference>
<dbReference type="SMART" id="SM00833">
    <property type="entry name" value="CobW_C"/>
    <property type="match status" value="1"/>
</dbReference>
<dbReference type="InterPro" id="IPR027417">
    <property type="entry name" value="P-loop_NTPase"/>
</dbReference>
<keyword evidence="1" id="KW-0547">Nucleotide-binding</keyword>
<comment type="catalytic activity">
    <reaction evidence="5">
        <text>GTP + H2O = GDP + phosphate + H(+)</text>
        <dbReference type="Rhea" id="RHEA:19669"/>
        <dbReference type="ChEBI" id="CHEBI:15377"/>
        <dbReference type="ChEBI" id="CHEBI:15378"/>
        <dbReference type="ChEBI" id="CHEBI:37565"/>
        <dbReference type="ChEBI" id="CHEBI:43474"/>
        <dbReference type="ChEBI" id="CHEBI:58189"/>
    </reaction>
    <physiologicalReaction direction="left-to-right" evidence="5">
        <dbReference type="Rhea" id="RHEA:19670"/>
    </physiologicalReaction>
</comment>
<dbReference type="GO" id="GO:0016787">
    <property type="term" value="F:hydrolase activity"/>
    <property type="evidence" value="ECO:0007669"/>
    <property type="project" value="UniProtKB-KW"/>
</dbReference>
<dbReference type="SUPFAM" id="SSF90002">
    <property type="entry name" value="Hypothetical protein YjiA, C-terminal domain"/>
    <property type="match status" value="1"/>
</dbReference>
<evidence type="ECO:0000313" key="8">
    <source>
        <dbReference type="EMBL" id="GMH99181.1"/>
    </source>
</evidence>
<dbReference type="CDD" id="cd03112">
    <property type="entry name" value="CobW-like"/>
    <property type="match status" value="1"/>
</dbReference>
<evidence type="ECO:0000256" key="1">
    <source>
        <dbReference type="ARBA" id="ARBA00022741"/>
    </source>
</evidence>
<organism evidence="8 9">
    <name type="scientific">Triparma laevis f. longispina</name>
    <dbReference type="NCBI Taxonomy" id="1714387"/>
    <lineage>
        <taxon>Eukaryota</taxon>
        <taxon>Sar</taxon>
        <taxon>Stramenopiles</taxon>
        <taxon>Ochrophyta</taxon>
        <taxon>Bolidophyceae</taxon>
        <taxon>Parmales</taxon>
        <taxon>Triparmaceae</taxon>
        <taxon>Triparma</taxon>
    </lineage>
</organism>
<dbReference type="PANTHER" id="PTHR13748:SF62">
    <property type="entry name" value="COBW DOMAIN-CONTAINING PROTEIN"/>
    <property type="match status" value="1"/>
</dbReference>
<dbReference type="InterPro" id="IPR051316">
    <property type="entry name" value="Zinc-reg_GTPase_activator"/>
</dbReference>
<dbReference type="InterPro" id="IPR036627">
    <property type="entry name" value="CobW-likC_sf"/>
</dbReference>
<name>A0A9W7C397_9STRA</name>
<feature type="compositionally biased region" description="Basic and acidic residues" evidence="6">
    <location>
        <begin position="362"/>
        <end position="394"/>
    </location>
</feature>
<accession>A0A9W7C397</accession>
<dbReference type="AlphaFoldDB" id="A0A9W7C397"/>
<proteinExistence type="inferred from homology"/>
<dbReference type="Gene3D" id="3.40.50.300">
    <property type="entry name" value="P-loop containing nucleotide triphosphate hydrolases"/>
    <property type="match status" value="1"/>
</dbReference>
<gene>
    <name evidence="8" type="ORF">TrLO_g9730</name>
</gene>
<reference evidence="9" key="1">
    <citation type="journal article" date="2023" name="Commun. Biol.">
        <title>Genome analysis of Parmales, the sister group of diatoms, reveals the evolutionary specialization of diatoms from phago-mixotrophs to photoautotrophs.</title>
        <authorList>
            <person name="Ban H."/>
            <person name="Sato S."/>
            <person name="Yoshikawa S."/>
            <person name="Yamada K."/>
            <person name="Nakamura Y."/>
            <person name="Ichinomiya M."/>
            <person name="Sato N."/>
            <person name="Blanc-Mathieu R."/>
            <person name="Endo H."/>
            <person name="Kuwata A."/>
            <person name="Ogata H."/>
        </authorList>
    </citation>
    <scope>NUCLEOTIDE SEQUENCE [LARGE SCALE GENOMIC DNA]</scope>
    <source>
        <strain evidence="9">NIES 3700</strain>
    </source>
</reference>
<dbReference type="Proteomes" id="UP001165122">
    <property type="component" value="Unassembled WGS sequence"/>
</dbReference>
<evidence type="ECO:0000256" key="2">
    <source>
        <dbReference type="ARBA" id="ARBA00022801"/>
    </source>
</evidence>
<dbReference type="Pfam" id="PF02492">
    <property type="entry name" value="cobW"/>
    <property type="match status" value="1"/>
</dbReference>
<dbReference type="GO" id="GO:0005737">
    <property type="term" value="C:cytoplasm"/>
    <property type="evidence" value="ECO:0007669"/>
    <property type="project" value="TreeGrafter"/>
</dbReference>
<evidence type="ECO:0000256" key="5">
    <source>
        <dbReference type="ARBA" id="ARBA00049117"/>
    </source>
</evidence>
<dbReference type="Pfam" id="PF07683">
    <property type="entry name" value="CobW_C"/>
    <property type="match status" value="1"/>
</dbReference>
<dbReference type="InterPro" id="IPR011629">
    <property type="entry name" value="CobW-like_C"/>
</dbReference>
<dbReference type="SUPFAM" id="SSF52540">
    <property type="entry name" value="P-loop containing nucleoside triphosphate hydrolases"/>
    <property type="match status" value="1"/>
</dbReference>
<protein>
    <recommendedName>
        <fullName evidence="7">CobW C-terminal domain-containing protein</fullName>
    </recommendedName>
</protein>
<evidence type="ECO:0000256" key="6">
    <source>
        <dbReference type="SAM" id="MobiDB-lite"/>
    </source>
</evidence>